<dbReference type="CDD" id="cd14797">
    <property type="entry name" value="DUF302"/>
    <property type="match status" value="1"/>
</dbReference>
<evidence type="ECO:0000313" key="4">
    <source>
        <dbReference type="Proteomes" id="UP000887104"/>
    </source>
</evidence>
<gene>
    <name evidence="3" type="ORF">TUM4438_10870</name>
</gene>
<sequence>MRLILGMMFTALIVVPAKASDGLERVKSQYDVPTTTDRLIDISEMNGLTVFNRIDHGRGAKNVGIDIAPSELLIVGNPKAGSLLMKCSSVSGIDLPLKFLVSEVDGKVWIYHNKLEYIKSRHQIEGCDKVITAISSTLMNIANKAAI</sequence>
<feature type="chain" id="PRO_5047007857" description="DUF302 domain-containing protein" evidence="1">
    <location>
        <begin position="20"/>
        <end position="147"/>
    </location>
</feature>
<dbReference type="Gene3D" id="3.30.310.70">
    <property type="entry name" value="TT1751-like domain"/>
    <property type="match status" value="1"/>
</dbReference>
<dbReference type="InterPro" id="IPR005180">
    <property type="entry name" value="DUF302"/>
</dbReference>
<comment type="caution">
    <text evidence="3">The sequence shown here is derived from an EMBL/GenBank/DDBJ whole genome shotgun (WGS) entry which is preliminary data.</text>
</comment>
<organism evidence="3 4">
    <name type="scientific">Shewanella sairae</name>
    <dbReference type="NCBI Taxonomy" id="190310"/>
    <lineage>
        <taxon>Bacteria</taxon>
        <taxon>Pseudomonadati</taxon>
        <taxon>Pseudomonadota</taxon>
        <taxon>Gammaproteobacteria</taxon>
        <taxon>Alteromonadales</taxon>
        <taxon>Shewanellaceae</taxon>
        <taxon>Shewanella</taxon>
    </lineage>
</organism>
<name>A0ABQ4P688_9GAMM</name>
<feature type="signal peptide" evidence="1">
    <location>
        <begin position="1"/>
        <end position="19"/>
    </location>
</feature>
<reference evidence="3" key="1">
    <citation type="submission" date="2021-05" db="EMBL/GenBank/DDBJ databases">
        <title>Molecular characterization for Shewanella algae harboring chromosomal blaOXA-55-like strains isolated from clinical and environment sample.</title>
        <authorList>
            <person name="Ohama Y."/>
            <person name="Aoki K."/>
            <person name="Harada S."/>
            <person name="Moriya K."/>
            <person name="Ishii Y."/>
            <person name="Tateda K."/>
        </authorList>
    </citation>
    <scope>NUCLEOTIDE SEQUENCE</scope>
    <source>
        <strain evidence="3">JCM 11563</strain>
    </source>
</reference>
<proteinExistence type="predicted"/>
<dbReference type="Pfam" id="PF03625">
    <property type="entry name" value="DUF302"/>
    <property type="match status" value="1"/>
</dbReference>
<evidence type="ECO:0000256" key="1">
    <source>
        <dbReference type="SAM" id="SignalP"/>
    </source>
</evidence>
<protein>
    <recommendedName>
        <fullName evidence="2">DUF302 domain-containing protein</fullName>
    </recommendedName>
</protein>
<keyword evidence="4" id="KW-1185">Reference proteome</keyword>
<dbReference type="EMBL" id="BPEY01000012">
    <property type="protein sequence ID" value="GIU42991.1"/>
    <property type="molecule type" value="Genomic_DNA"/>
</dbReference>
<evidence type="ECO:0000313" key="3">
    <source>
        <dbReference type="EMBL" id="GIU42991.1"/>
    </source>
</evidence>
<keyword evidence="1" id="KW-0732">Signal</keyword>
<dbReference type="InterPro" id="IPR035923">
    <property type="entry name" value="TT1751-like_sf"/>
</dbReference>
<evidence type="ECO:0000259" key="2">
    <source>
        <dbReference type="Pfam" id="PF03625"/>
    </source>
</evidence>
<dbReference type="RefSeq" id="WP_220780169.1">
    <property type="nucleotide sequence ID" value="NZ_BPEY01000012.1"/>
</dbReference>
<dbReference type="Proteomes" id="UP000887104">
    <property type="component" value="Unassembled WGS sequence"/>
</dbReference>
<accession>A0ABQ4P688</accession>
<dbReference type="SUPFAM" id="SSF103247">
    <property type="entry name" value="TT1751-like"/>
    <property type="match status" value="1"/>
</dbReference>
<feature type="domain" description="DUF302" evidence="2">
    <location>
        <begin position="54"/>
        <end position="114"/>
    </location>
</feature>